<dbReference type="PANTHER" id="PTHR13847:SF289">
    <property type="entry name" value="GLYCINE OXIDASE"/>
    <property type="match status" value="1"/>
</dbReference>
<proteinExistence type="predicted"/>
<name>A0A286ICB1_9HYPH</name>
<dbReference type="PANTHER" id="PTHR13847">
    <property type="entry name" value="SARCOSINE DEHYDROGENASE-RELATED"/>
    <property type="match status" value="1"/>
</dbReference>
<evidence type="ECO:0000259" key="2">
    <source>
        <dbReference type="Pfam" id="PF01266"/>
    </source>
</evidence>
<sequence>MTVADNGASHTGQAAPDLLIAGAGVAGLWLAVKAARAGLSVTLVERGNPGGGASGGFLGALMPHSPERWNEKKDFQFRALVDLETEIRQLESETGEYCAYRRVGRILPLLSERGRFTALDRVADARTNWGGRFRYEVHHTPARSDWPNILRAPQGIVHETLSARVSPPGLLAALLHSLALKPNFDLRLGTSVIDINPQSKRATLSDGARIGFGHVAIASGVDAFSQIARLTGMPLNAIGSGVKGQAALLDAKAPPDLPLVYDDGVYVIAHENGHVAVGSTSENTFDDPAATDDKLDQILKRARKLCPLIKEAPVIRRWAGVRPRAIGRDPMLGPVPGAPGVLAMAGGFKISFGIAHRMADCLVAGITGGDDPKAPQSFSVAYHLAKAAKNQTLQ</sequence>
<dbReference type="GO" id="GO:0005737">
    <property type="term" value="C:cytoplasm"/>
    <property type="evidence" value="ECO:0007669"/>
    <property type="project" value="TreeGrafter"/>
</dbReference>
<dbReference type="OrthoDB" id="7818064at2"/>
<feature type="domain" description="FAD dependent oxidoreductase" evidence="2">
    <location>
        <begin position="17"/>
        <end position="360"/>
    </location>
</feature>
<keyword evidence="1" id="KW-0560">Oxidoreductase</keyword>
<dbReference type="SUPFAM" id="SSF54373">
    <property type="entry name" value="FAD-linked reductases, C-terminal domain"/>
    <property type="match status" value="1"/>
</dbReference>
<evidence type="ECO:0000313" key="4">
    <source>
        <dbReference type="Proteomes" id="UP000219465"/>
    </source>
</evidence>
<dbReference type="InterPro" id="IPR006076">
    <property type="entry name" value="FAD-dep_OxRdtase"/>
</dbReference>
<protein>
    <submittedName>
        <fullName evidence="3">Glycine/D-amino acid oxidase-like deaminating enzyme</fullName>
    </submittedName>
</protein>
<dbReference type="GO" id="GO:0016491">
    <property type="term" value="F:oxidoreductase activity"/>
    <property type="evidence" value="ECO:0007669"/>
    <property type="project" value="UniProtKB-KW"/>
</dbReference>
<evidence type="ECO:0000313" key="3">
    <source>
        <dbReference type="EMBL" id="SOE17755.1"/>
    </source>
</evidence>
<accession>A0A286ICB1</accession>
<dbReference type="Gene3D" id="3.50.50.60">
    <property type="entry name" value="FAD/NAD(P)-binding domain"/>
    <property type="match status" value="1"/>
</dbReference>
<evidence type="ECO:0000256" key="1">
    <source>
        <dbReference type="ARBA" id="ARBA00023002"/>
    </source>
</evidence>
<keyword evidence="4" id="KW-1185">Reference proteome</keyword>
<dbReference type="RefSeq" id="WP_097108210.1">
    <property type="nucleotide sequence ID" value="NZ_OCPC01000003.1"/>
</dbReference>
<dbReference type="AlphaFoldDB" id="A0A286ICB1"/>
<organism evidence="3 4">
    <name type="scientific">Hoeflea halophila</name>
    <dbReference type="NCBI Taxonomy" id="714899"/>
    <lineage>
        <taxon>Bacteria</taxon>
        <taxon>Pseudomonadati</taxon>
        <taxon>Pseudomonadota</taxon>
        <taxon>Alphaproteobacteria</taxon>
        <taxon>Hyphomicrobiales</taxon>
        <taxon>Rhizobiaceae</taxon>
        <taxon>Hoeflea</taxon>
    </lineage>
</organism>
<dbReference type="SUPFAM" id="SSF51905">
    <property type="entry name" value="FAD/NAD(P)-binding domain"/>
    <property type="match status" value="1"/>
</dbReference>
<reference evidence="4" key="1">
    <citation type="submission" date="2017-08" db="EMBL/GenBank/DDBJ databases">
        <authorList>
            <person name="Varghese N."/>
            <person name="Submissions S."/>
        </authorList>
    </citation>
    <scope>NUCLEOTIDE SEQUENCE [LARGE SCALE GENOMIC DNA]</scope>
    <source>
        <strain evidence="4">KCTC 23107</strain>
    </source>
</reference>
<dbReference type="Gene3D" id="3.30.9.10">
    <property type="entry name" value="D-Amino Acid Oxidase, subunit A, domain 2"/>
    <property type="match status" value="1"/>
</dbReference>
<dbReference type="Proteomes" id="UP000219465">
    <property type="component" value="Unassembled WGS sequence"/>
</dbReference>
<gene>
    <name evidence="3" type="ORF">SAMN05877838_2658</name>
</gene>
<dbReference type="EMBL" id="OCPC01000003">
    <property type="protein sequence ID" value="SOE17755.1"/>
    <property type="molecule type" value="Genomic_DNA"/>
</dbReference>
<dbReference type="InterPro" id="IPR036188">
    <property type="entry name" value="FAD/NAD-bd_sf"/>
</dbReference>
<dbReference type="Pfam" id="PF01266">
    <property type="entry name" value="DAO"/>
    <property type="match status" value="1"/>
</dbReference>